<evidence type="ECO:0008006" key="4">
    <source>
        <dbReference type="Google" id="ProtNLM"/>
    </source>
</evidence>
<organism evidence="2 3">
    <name type="scientific">Mammaliicoccus vitulinus</name>
    <dbReference type="NCBI Taxonomy" id="71237"/>
    <lineage>
        <taxon>Bacteria</taxon>
        <taxon>Bacillati</taxon>
        <taxon>Bacillota</taxon>
        <taxon>Bacilli</taxon>
        <taxon>Bacillales</taxon>
        <taxon>Staphylococcaceae</taxon>
        <taxon>Mammaliicoccus</taxon>
    </lineage>
</organism>
<gene>
    <name evidence="2" type="ORF">I6J37_12410</name>
</gene>
<feature type="region of interest" description="Disordered" evidence="1">
    <location>
        <begin position="16"/>
        <end position="84"/>
    </location>
</feature>
<feature type="compositionally biased region" description="Basic and acidic residues" evidence="1">
    <location>
        <begin position="20"/>
        <end position="59"/>
    </location>
</feature>
<feature type="region of interest" description="Disordered" evidence="1">
    <location>
        <begin position="150"/>
        <end position="223"/>
    </location>
</feature>
<dbReference type="RefSeq" id="WP_103323526.1">
    <property type="nucleotide sequence ID" value="NZ_CBCPHH010000017.1"/>
</dbReference>
<accession>A0ABX7HFB8</accession>
<evidence type="ECO:0000313" key="3">
    <source>
        <dbReference type="Proteomes" id="UP000627155"/>
    </source>
</evidence>
<keyword evidence="3" id="KW-1185">Reference proteome</keyword>
<proteinExistence type="predicted"/>
<reference evidence="2 3" key="1">
    <citation type="submission" date="2021-02" db="EMBL/GenBank/DDBJ databases">
        <title>FDA dAtabase for Regulatory Grade micrObial Sequences (FDA-ARGOS): Supporting development and validation of Infectious Disease Dx tests.</title>
        <authorList>
            <person name="Sproer C."/>
            <person name="Gronow S."/>
            <person name="Severitt S."/>
            <person name="Schroder I."/>
            <person name="Tallon L."/>
            <person name="Sadzewicz L."/>
            <person name="Zhao X."/>
            <person name="Boylan J."/>
            <person name="Ott S."/>
            <person name="Bowen H."/>
            <person name="Vavikolanu K."/>
            <person name="Mehta A."/>
            <person name="Aluvathingal J."/>
            <person name="Nadendla S."/>
            <person name="Lowell S."/>
            <person name="Myers T."/>
            <person name="Yan Y."/>
            <person name="Sichtig H."/>
        </authorList>
    </citation>
    <scope>NUCLEOTIDE SEQUENCE [LARGE SCALE GENOMIC DNA]</scope>
    <source>
        <strain evidence="2 3">FDAARGOS_1207</strain>
    </source>
</reference>
<feature type="compositionally biased region" description="Basic and acidic residues" evidence="1">
    <location>
        <begin position="198"/>
        <end position="210"/>
    </location>
</feature>
<feature type="compositionally biased region" description="Acidic residues" evidence="1">
    <location>
        <begin position="156"/>
        <end position="170"/>
    </location>
</feature>
<evidence type="ECO:0000313" key="2">
    <source>
        <dbReference type="EMBL" id="QRO84962.1"/>
    </source>
</evidence>
<dbReference type="Proteomes" id="UP000627155">
    <property type="component" value="Chromosome"/>
</dbReference>
<feature type="compositionally biased region" description="Low complexity" evidence="1">
    <location>
        <begin position="63"/>
        <end position="80"/>
    </location>
</feature>
<protein>
    <recommendedName>
        <fullName evidence="4">LysM domain-containing protein</fullName>
    </recommendedName>
</protein>
<evidence type="ECO:0000256" key="1">
    <source>
        <dbReference type="SAM" id="MobiDB-lite"/>
    </source>
</evidence>
<feature type="compositionally biased region" description="Acidic residues" evidence="1">
    <location>
        <begin position="211"/>
        <end position="223"/>
    </location>
</feature>
<dbReference type="EMBL" id="CP069486">
    <property type="protein sequence ID" value="QRO84962.1"/>
    <property type="molecule type" value="Genomic_DNA"/>
</dbReference>
<dbReference type="PROSITE" id="PS51257">
    <property type="entry name" value="PROKAR_LIPOPROTEIN"/>
    <property type="match status" value="1"/>
</dbReference>
<name>A0ABX7HFB8_9STAP</name>
<sequence>MKKLLIATITGTLLLGACGQKEETSSKEDTKETKKEVKKEDSKKKEKDTAKKSEPKTEEQTTEEVTTNEQQSTEEINTNEETIKNKSIDYNNVTDRNSLTEIIYGNYTEYQKILAYNSAVSNGVIAQGNVLEGPASAAYESSLRVESGKEKSIYDEVPETDEEESYDYEDNGIYRTPSEQEAHEDWVNGQVEWNNASESEKEEIRKKDAEEYGYEYDPDDYEE</sequence>